<evidence type="ECO:0000313" key="1">
    <source>
        <dbReference type="EMBL" id="TXF88170.1"/>
    </source>
</evidence>
<gene>
    <name evidence="1" type="ORF">FUA23_16140</name>
</gene>
<dbReference type="AlphaFoldDB" id="A0A5C7FQ97"/>
<evidence type="ECO:0000313" key="2">
    <source>
        <dbReference type="Proteomes" id="UP000321907"/>
    </source>
</evidence>
<organism evidence="1 2">
    <name type="scientific">Neolewinella aurantiaca</name>
    <dbReference type="NCBI Taxonomy" id="2602767"/>
    <lineage>
        <taxon>Bacteria</taxon>
        <taxon>Pseudomonadati</taxon>
        <taxon>Bacteroidota</taxon>
        <taxon>Saprospiria</taxon>
        <taxon>Saprospirales</taxon>
        <taxon>Lewinellaceae</taxon>
        <taxon>Neolewinella</taxon>
    </lineage>
</organism>
<dbReference type="OrthoDB" id="1493477at2"/>
<dbReference type="EMBL" id="VOXD01000026">
    <property type="protein sequence ID" value="TXF88170.1"/>
    <property type="molecule type" value="Genomic_DNA"/>
</dbReference>
<proteinExistence type="predicted"/>
<reference evidence="1 2" key="1">
    <citation type="submission" date="2019-08" db="EMBL/GenBank/DDBJ databases">
        <title>Lewinella sp. strain SSH13 Genome sequencing and assembly.</title>
        <authorList>
            <person name="Kim I."/>
        </authorList>
    </citation>
    <scope>NUCLEOTIDE SEQUENCE [LARGE SCALE GENOMIC DNA]</scope>
    <source>
        <strain evidence="1 2">SSH13</strain>
    </source>
</reference>
<sequence>MPLLPISTLSSDRFSAVFSAFLARRVDRLSRRVDRFTFWRQPQVGYTFAINTDAVGLRLCHRLFSAYTGRFNSRFTRCRIEDVPELALALEHLPRTEIHNFTMFVIGQLSQERDRFDFDFYEVVSDLLRQLLERRPYANETDILRMGEALFFLSPNGYDGILYWPLSAYLRSVRASYGGRRPAESLCEILEVMTAELSDHFTFGYAAEARCCQALITELLEGNTAPIRTLPPSGDLAGAEELYASYQELEFGE</sequence>
<keyword evidence="2" id="KW-1185">Reference proteome</keyword>
<dbReference type="RefSeq" id="WP_147931796.1">
    <property type="nucleotide sequence ID" value="NZ_VOXD01000026.1"/>
</dbReference>
<protein>
    <submittedName>
        <fullName evidence="1">Uncharacterized protein</fullName>
    </submittedName>
</protein>
<accession>A0A5C7FQ97</accession>
<name>A0A5C7FQ97_9BACT</name>
<dbReference type="Proteomes" id="UP000321907">
    <property type="component" value="Unassembled WGS sequence"/>
</dbReference>
<comment type="caution">
    <text evidence="1">The sequence shown here is derived from an EMBL/GenBank/DDBJ whole genome shotgun (WGS) entry which is preliminary data.</text>
</comment>